<dbReference type="InterPro" id="IPR029063">
    <property type="entry name" value="SAM-dependent_MTases_sf"/>
</dbReference>
<sequence>MSPLATMDGLFYAYTGPRSTEREKFLRDRAANLAQQQQRQQALKEGKLPEDSAEFIEWTVVDKSPTSGSASEGCVQPHKRKASDSHGAMDPTRLRTSSSSGSSSANSEQANRALLNNPYELRHGRRYLREVPYPLPCDLPEIQRQNLRTLLGCTLFGKPVCAPNAAKNIPNRVLEIGCGSGYWSSMCHDYFCSLGHKNVAFTGLDLAPLAPDLNKQGLTWNFVQHDLRRTPLPFDDGEFDMVMLKDLSLVFELGVPFEKFLDESMRVLGENGTLELWESDHVLRSLLPHPPASKLAIDREIATRTATFPIGPGTPFAPAQNKYIQRANAWIQEALDRRKLPPLPCSRVAQVLYQEPDLLGDIGIRRIAIPLSEQRWEREPPKNDSSTAHQKEKARSGDLTPEQAAIRQTALMTVLQKIESLEPLLKEVSGKNSEEWSHWWASMMSDLLDSSRGSLTGECLEAGAWWATKLAGGD</sequence>
<comment type="caution">
    <text evidence="3">The sequence shown here is derived from an EMBL/GenBank/DDBJ whole genome shotgun (WGS) entry which is preliminary data.</text>
</comment>
<accession>A0A3M7D6G8</accession>
<evidence type="ECO:0000259" key="2">
    <source>
        <dbReference type="Pfam" id="PF13649"/>
    </source>
</evidence>
<organism evidence="3 4">
    <name type="scientific">Hortaea werneckii</name>
    <name type="common">Black yeast</name>
    <name type="synonym">Cladosporium werneckii</name>
    <dbReference type="NCBI Taxonomy" id="91943"/>
    <lineage>
        <taxon>Eukaryota</taxon>
        <taxon>Fungi</taxon>
        <taxon>Dikarya</taxon>
        <taxon>Ascomycota</taxon>
        <taxon>Pezizomycotina</taxon>
        <taxon>Dothideomycetes</taxon>
        <taxon>Dothideomycetidae</taxon>
        <taxon>Mycosphaerellales</taxon>
        <taxon>Teratosphaeriaceae</taxon>
        <taxon>Hortaea</taxon>
    </lineage>
</organism>
<dbReference type="Pfam" id="PF13649">
    <property type="entry name" value="Methyltransf_25"/>
    <property type="match status" value="1"/>
</dbReference>
<evidence type="ECO:0000313" key="4">
    <source>
        <dbReference type="Proteomes" id="UP000269276"/>
    </source>
</evidence>
<evidence type="ECO:0000313" key="3">
    <source>
        <dbReference type="EMBL" id="RMY59733.1"/>
    </source>
</evidence>
<dbReference type="CDD" id="cd02440">
    <property type="entry name" value="AdoMet_MTases"/>
    <property type="match status" value="1"/>
</dbReference>
<feature type="domain" description="Methyltransferase" evidence="2">
    <location>
        <begin position="173"/>
        <end position="272"/>
    </location>
</feature>
<feature type="region of interest" description="Disordered" evidence="1">
    <location>
        <begin position="375"/>
        <end position="402"/>
    </location>
</feature>
<proteinExistence type="predicted"/>
<dbReference type="InterPro" id="IPR041698">
    <property type="entry name" value="Methyltransf_25"/>
</dbReference>
<dbReference type="EMBL" id="QWIP01000578">
    <property type="protein sequence ID" value="RMY59733.1"/>
    <property type="molecule type" value="Genomic_DNA"/>
</dbReference>
<gene>
    <name evidence="3" type="ORF">D0863_11834</name>
</gene>
<dbReference type="Proteomes" id="UP000269276">
    <property type="component" value="Unassembled WGS sequence"/>
</dbReference>
<dbReference type="AlphaFoldDB" id="A0A3M7D6G8"/>
<feature type="compositionally biased region" description="Low complexity" evidence="1">
    <location>
        <begin position="97"/>
        <end position="107"/>
    </location>
</feature>
<dbReference type="VEuPathDB" id="FungiDB:BTJ68_00052"/>
<reference evidence="3 4" key="1">
    <citation type="journal article" date="2018" name="BMC Genomics">
        <title>Genomic evidence for intraspecific hybridization in a clonal and extremely halotolerant yeast.</title>
        <authorList>
            <person name="Gostincar C."/>
            <person name="Stajich J.E."/>
            <person name="Zupancic J."/>
            <person name="Zalar P."/>
            <person name="Gunde-Cimerman N."/>
        </authorList>
    </citation>
    <scope>NUCLEOTIDE SEQUENCE [LARGE SCALE GENOMIC DNA]</scope>
    <source>
        <strain evidence="3 4">EXF-2682</strain>
    </source>
</reference>
<feature type="region of interest" description="Disordered" evidence="1">
    <location>
        <begin position="64"/>
        <end position="112"/>
    </location>
</feature>
<dbReference type="SUPFAM" id="SSF53335">
    <property type="entry name" value="S-adenosyl-L-methionine-dependent methyltransferases"/>
    <property type="match status" value="1"/>
</dbReference>
<protein>
    <recommendedName>
        <fullName evidence="2">Methyltransferase domain-containing protein</fullName>
    </recommendedName>
</protein>
<evidence type="ECO:0000256" key="1">
    <source>
        <dbReference type="SAM" id="MobiDB-lite"/>
    </source>
</evidence>
<dbReference type="OrthoDB" id="2013972at2759"/>
<dbReference type="Gene3D" id="3.40.50.150">
    <property type="entry name" value="Vaccinia Virus protein VP39"/>
    <property type="match status" value="1"/>
</dbReference>
<name>A0A3M7D6G8_HORWE</name>